<protein>
    <submittedName>
        <fullName evidence="3">Uncharacterized protein</fullName>
    </submittedName>
</protein>
<dbReference type="OMA" id="VLEDECC"/>
<keyword evidence="4" id="KW-1185">Reference proteome</keyword>
<proteinExistence type="predicted"/>
<dbReference type="Proteomes" id="UP000238479">
    <property type="component" value="Chromosome 1"/>
</dbReference>
<dbReference type="EMBL" id="PDCK01000039">
    <property type="protein sequence ID" value="PRQ56436.1"/>
    <property type="molecule type" value="Genomic_DNA"/>
</dbReference>
<keyword evidence="1" id="KW-0649">Protein kinase inhibitor</keyword>
<evidence type="ECO:0000256" key="2">
    <source>
        <dbReference type="ARBA" id="ARBA00023306"/>
    </source>
</evidence>
<dbReference type="AlphaFoldDB" id="A0A2P6SCN9"/>
<dbReference type="Gramene" id="PRQ56436">
    <property type="protein sequence ID" value="PRQ56436"/>
    <property type="gene ID" value="RchiOBHm_Chr1g0336411"/>
</dbReference>
<keyword evidence="2" id="KW-0131">Cell cycle</keyword>
<comment type="caution">
    <text evidence="3">The sequence shown here is derived from an EMBL/GenBank/DDBJ whole genome shotgun (WGS) entry which is preliminary data.</text>
</comment>
<reference evidence="3 4" key="1">
    <citation type="journal article" date="2018" name="Nat. Genet.">
        <title>The Rosa genome provides new insights in the design of modern roses.</title>
        <authorList>
            <person name="Bendahmane M."/>
        </authorList>
    </citation>
    <scope>NUCLEOTIDE SEQUENCE [LARGE SCALE GENOMIC DNA]</scope>
    <source>
        <strain evidence="4">cv. Old Blush</strain>
    </source>
</reference>
<sequence length="113" mass="12428">MATSGLDLCQDLPSLMRSLPSIKIQTPKSQPQQQDATNDAVLEDECCRTPKSEASKIPAVVTCPPAPRKPRRAAGSCKRKLTELQFFEVVNRDEVDAFFGSTGLFNKRSCPCK</sequence>
<evidence type="ECO:0000256" key="1">
    <source>
        <dbReference type="ARBA" id="ARBA00023013"/>
    </source>
</evidence>
<dbReference type="GO" id="GO:0004860">
    <property type="term" value="F:protein kinase inhibitor activity"/>
    <property type="evidence" value="ECO:0007669"/>
    <property type="project" value="UniProtKB-KW"/>
</dbReference>
<evidence type="ECO:0000313" key="3">
    <source>
        <dbReference type="EMBL" id="PRQ56436.1"/>
    </source>
</evidence>
<gene>
    <name evidence="3" type="ORF">RchiOBHm_Chr1g0336411</name>
</gene>
<dbReference type="InterPro" id="IPR040389">
    <property type="entry name" value="SMR"/>
</dbReference>
<dbReference type="STRING" id="74649.A0A2P6SCN9"/>
<dbReference type="GO" id="GO:0032875">
    <property type="term" value="P:regulation of DNA endoreduplication"/>
    <property type="evidence" value="ECO:0007669"/>
    <property type="project" value="InterPro"/>
</dbReference>
<evidence type="ECO:0000313" key="4">
    <source>
        <dbReference type="Proteomes" id="UP000238479"/>
    </source>
</evidence>
<organism evidence="3 4">
    <name type="scientific">Rosa chinensis</name>
    <name type="common">China rose</name>
    <dbReference type="NCBI Taxonomy" id="74649"/>
    <lineage>
        <taxon>Eukaryota</taxon>
        <taxon>Viridiplantae</taxon>
        <taxon>Streptophyta</taxon>
        <taxon>Embryophyta</taxon>
        <taxon>Tracheophyta</taxon>
        <taxon>Spermatophyta</taxon>
        <taxon>Magnoliopsida</taxon>
        <taxon>eudicotyledons</taxon>
        <taxon>Gunneridae</taxon>
        <taxon>Pentapetalae</taxon>
        <taxon>rosids</taxon>
        <taxon>fabids</taxon>
        <taxon>Rosales</taxon>
        <taxon>Rosaceae</taxon>
        <taxon>Rosoideae</taxon>
        <taxon>Rosoideae incertae sedis</taxon>
        <taxon>Rosa</taxon>
    </lineage>
</organism>
<name>A0A2P6SCN9_ROSCH</name>
<accession>A0A2P6SCN9</accession>
<dbReference type="PANTHER" id="PTHR33142">
    <property type="entry name" value="CYCLIN-DEPENDENT PROTEIN KINASE INHIBITOR SMR13"/>
    <property type="match status" value="1"/>
</dbReference>
<dbReference type="OrthoDB" id="662905at2759"/>
<dbReference type="PANTHER" id="PTHR33142:SF13">
    <property type="entry name" value="CYCLIN-DEPENDENT PROTEIN KINASE INHIBITOR SMR1"/>
    <property type="match status" value="1"/>
</dbReference>